<protein>
    <recommendedName>
        <fullName evidence="4">Glycosyltransferase</fullName>
        <ecNumber evidence="4">2.4.1.-</ecNumber>
    </recommendedName>
</protein>
<evidence type="ECO:0000256" key="4">
    <source>
        <dbReference type="RuleBase" id="RU362057"/>
    </source>
</evidence>
<feature type="domain" description="Glycosyltransferase N-terminal" evidence="5">
    <location>
        <begin position="52"/>
        <end position="284"/>
    </location>
</feature>
<evidence type="ECO:0000256" key="1">
    <source>
        <dbReference type="ARBA" id="ARBA00009995"/>
    </source>
</evidence>
<dbReference type="PROSITE" id="PS00375">
    <property type="entry name" value="UDPGT"/>
    <property type="match status" value="1"/>
</dbReference>
<dbReference type="InterPro" id="IPR035595">
    <property type="entry name" value="UDP_glycos_trans_CS"/>
</dbReference>
<proteinExistence type="inferred from homology"/>
<evidence type="ECO:0000256" key="3">
    <source>
        <dbReference type="RuleBase" id="RU003718"/>
    </source>
</evidence>
<dbReference type="EC" id="2.4.1.-" evidence="4"/>
<dbReference type="Gene3D" id="3.40.50.2000">
    <property type="entry name" value="Glycogen Phosphorylase B"/>
    <property type="match status" value="2"/>
</dbReference>
<reference evidence="6" key="1">
    <citation type="journal article" date="2014" name="Nat. Genet.">
        <title>The genome of the stress-tolerant wild tomato species Solanum pennellii.</title>
        <authorList>
            <person name="Bolger A."/>
            <person name="Scossa F."/>
            <person name="Bolger M.E."/>
            <person name="Lanz C."/>
            <person name="Maumus F."/>
            <person name="Tohge T."/>
            <person name="Quesneville H."/>
            <person name="Alseekh S."/>
            <person name="Sorensen I."/>
            <person name="Lichtenstein G."/>
            <person name="Fich E.A."/>
            <person name="Conte M."/>
            <person name="Keller H."/>
            <person name="Schneeberger K."/>
            <person name="Schwacke R."/>
            <person name="Ofner I."/>
            <person name="Vrebalov J."/>
            <person name="Xu Y."/>
            <person name="Osorio S."/>
            <person name="Aflitos S.A."/>
            <person name="Schijlen E."/>
            <person name="Jimenez-Gomez J.M."/>
            <person name="Ryngajllo M."/>
            <person name="Kimura S."/>
            <person name="Kumar R."/>
            <person name="Koenig D."/>
            <person name="Headland L.R."/>
            <person name="Maloof J.N."/>
            <person name="Sinha N."/>
            <person name="van Ham R.C."/>
            <person name="Lankhorst R.K."/>
            <person name="Mao L."/>
            <person name="Vogel A."/>
            <person name="Arsova B."/>
            <person name="Panstruga R."/>
            <person name="Fei Z."/>
            <person name="Rose J.K."/>
            <person name="Zamir D."/>
            <person name="Carrari F."/>
            <person name="Giovannoni J.J."/>
            <person name="Weigel D."/>
            <person name="Usadel B."/>
            <person name="Fernie A.R."/>
        </authorList>
    </citation>
    <scope>NUCLEOTIDE SEQUENCE [LARGE SCALE GENOMIC DNA]</scope>
    <source>
        <strain evidence="6">cv. LA0716</strain>
    </source>
</reference>
<evidence type="ECO:0000313" key="6">
    <source>
        <dbReference type="Proteomes" id="UP000694930"/>
    </source>
</evidence>
<dbReference type="Proteomes" id="UP000694930">
    <property type="component" value="Chromosome 10"/>
</dbReference>
<dbReference type="GeneID" id="107001795"/>
<dbReference type="Pfam" id="PF26168">
    <property type="entry name" value="Glyco_transf_N"/>
    <property type="match status" value="1"/>
</dbReference>
<evidence type="ECO:0000256" key="2">
    <source>
        <dbReference type="ARBA" id="ARBA00022679"/>
    </source>
</evidence>
<dbReference type="PANTHER" id="PTHR48044">
    <property type="entry name" value="GLYCOSYLTRANSFERASE"/>
    <property type="match status" value="1"/>
</dbReference>
<dbReference type="Pfam" id="PF00201">
    <property type="entry name" value="UDPGT"/>
    <property type="match status" value="1"/>
</dbReference>
<dbReference type="CDD" id="cd03784">
    <property type="entry name" value="GT1_Gtf-like"/>
    <property type="match status" value="1"/>
</dbReference>
<gene>
    <name evidence="7" type="primary">LOC107001795</name>
</gene>
<keyword evidence="6" id="KW-1185">Reference proteome</keyword>
<name>A0ABM1FD87_SOLPN</name>
<dbReference type="SUPFAM" id="SSF53756">
    <property type="entry name" value="UDP-Glycosyltransferase/glycogen phosphorylase"/>
    <property type="match status" value="1"/>
</dbReference>
<dbReference type="InterPro" id="IPR058980">
    <property type="entry name" value="Glyco_transf_N"/>
</dbReference>
<sequence length="507" mass="57821">MWRDYRDEKDGLEFFHNKLPKSKTNSIPTSPMAPTCNQNQMHSQNGNQFPQEVVVVVVPFPAQGHLNQLLHFSRLISSYNIPVHYITTTTHTRQVNFRAHGFKSTNNIHFHEFPTPIFNSPTPNNNSNPSIKFPSHLQPSSQISTNLRNPVAKILHSLSHKARRIVIIHDSLMGSVVQDYRDIPNAEAYTFHSVSAFTIFLYVWESMGRSSSIDVDMIKDLPSNDGCFTPEFTKFVRSEHEYSKFNSGKIYNTSRVIEGPFLDLLSKEQINKGKKQWALGPFNPITISGPTQQRHYSLTWLDKQVPKSVIFVSFGTTTSFSYEQIKEIAIGLEKSQQKFIWVLRDADKENVFSQDFTKKIELPKGFEERVKERGIVVRDWAPQLEILAHNSTGGFLSHCGWNSCMESISMGVPLAAWPMHSDQPRNTVLITKILEVGLVVKDWARRDELVTFDRIEKVVRILMASKEGEEMRKRAKKLSFGVKNAVGENGVTKNEFDAFIAHIARAI</sequence>
<keyword evidence="2 3" id="KW-0808">Transferase</keyword>
<dbReference type="RefSeq" id="XP_015055248.2">
    <property type="nucleotide sequence ID" value="XM_015199762.2"/>
</dbReference>
<comment type="similarity">
    <text evidence="1 3">Belongs to the UDP-glycosyltransferase family.</text>
</comment>
<reference evidence="7" key="2">
    <citation type="submission" date="2025-08" db="UniProtKB">
        <authorList>
            <consortium name="RefSeq"/>
        </authorList>
    </citation>
    <scope>IDENTIFICATION</scope>
</reference>
<keyword evidence="3" id="KW-0328">Glycosyltransferase</keyword>
<accession>A0ABM1FD87</accession>
<evidence type="ECO:0000259" key="5">
    <source>
        <dbReference type="Pfam" id="PF26168"/>
    </source>
</evidence>
<dbReference type="InterPro" id="IPR002213">
    <property type="entry name" value="UDP_glucos_trans"/>
</dbReference>
<organism evidence="6 7">
    <name type="scientific">Solanum pennellii</name>
    <name type="common">Tomato</name>
    <name type="synonym">Lycopersicon pennellii</name>
    <dbReference type="NCBI Taxonomy" id="28526"/>
    <lineage>
        <taxon>Eukaryota</taxon>
        <taxon>Viridiplantae</taxon>
        <taxon>Streptophyta</taxon>
        <taxon>Embryophyta</taxon>
        <taxon>Tracheophyta</taxon>
        <taxon>Spermatophyta</taxon>
        <taxon>Magnoliopsida</taxon>
        <taxon>eudicotyledons</taxon>
        <taxon>Gunneridae</taxon>
        <taxon>Pentapetalae</taxon>
        <taxon>asterids</taxon>
        <taxon>lamiids</taxon>
        <taxon>Solanales</taxon>
        <taxon>Solanaceae</taxon>
        <taxon>Solanoideae</taxon>
        <taxon>Solaneae</taxon>
        <taxon>Solanum</taxon>
        <taxon>Solanum subgen. Lycopersicon</taxon>
    </lineage>
</organism>
<evidence type="ECO:0000313" key="7">
    <source>
        <dbReference type="RefSeq" id="XP_015055248.2"/>
    </source>
</evidence>
<dbReference type="PANTHER" id="PTHR48044:SF22">
    <property type="entry name" value="GLYCOSYLTRANSFERASE"/>
    <property type="match status" value="1"/>
</dbReference>